<gene>
    <name evidence="2" type="ORF">HGMM_F03A04C16</name>
</gene>
<protein>
    <submittedName>
        <fullName evidence="2">Hypothetical conserved protein</fullName>
    </submittedName>
</protein>
<dbReference type="Pfam" id="PF20586">
    <property type="entry name" value="DUF6788"/>
    <property type="match status" value="1"/>
</dbReference>
<reference evidence="2" key="2">
    <citation type="journal article" date="2012" name="PLoS ONE">
        <title>A Deeply Branching Thermophilic Bacterium with an Ancient Acetyl-CoA Pathway Dominates a Subsurface Ecosystem.</title>
        <authorList>
            <person name="Takami H."/>
            <person name="Noguchi H."/>
            <person name="Takaki Y."/>
            <person name="Uchiyama I."/>
            <person name="Toyoda A."/>
            <person name="Nishi S."/>
            <person name="Chee G.-J."/>
            <person name="Arai W."/>
            <person name="Nunoura T."/>
            <person name="Itoh T."/>
            <person name="Hattori M."/>
            <person name="Takai K."/>
        </authorList>
    </citation>
    <scope>NUCLEOTIDE SEQUENCE</scope>
</reference>
<organism evidence="2">
    <name type="scientific">uncultured prokaryote</name>
    <dbReference type="NCBI Taxonomy" id="198431"/>
    <lineage>
        <taxon>unclassified sequences</taxon>
        <taxon>environmental samples</taxon>
    </lineage>
</organism>
<feature type="domain" description="DUF6788" evidence="1">
    <location>
        <begin position="28"/>
        <end position="93"/>
    </location>
</feature>
<reference evidence="2" key="1">
    <citation type="journal article" date="2005" name="Environ. Microbiol.">
        <title>Genetic and functional properties of uncultivated thermophilic crenarchaeotes from a subsurface gold mine as revealed by analysis of genome fragments.</title>
        <authorList>
            <person name="Nunoura T."/>
            <person name="Hirayama H."/>
            <person name="Takami H."/>
            <person name="Oida H."/>
            <person name="Nishi S."/>
            <person name="Shimamura S."/>
            <person name="Suzuki Y."/>
            <person name="Inagaki F."/>
            <person name="Takai K."/>
            <person name="Nealson K.H."/>
            <person name="Horikoshi K."/>
        </authorList>
    </citation>
    <scope>NUCLEOTIDE SEQUENCE</scope>
</reference>
<name>H5S957_9ZZZZ</name>
<accession>H5S957</accession>
<sequence>MPLPKRLQQELKKLSPTELQALQDWLTQLLQAHAEEKLPRKTSAAQQHYTYRQEYVKCGKKGCSCAQGQGHGPYWYAYWKEGGTLKKQYLGKTRR</sequence>
<proteinExistence type="predicted"/>
<dbReference type="InterPro" id="IPR046738">
    <property type="entry name" value="DUF6788"/>
</dbReference>
<evidence type="ECO:0000313" key="2">
    <source>
        <dbReference type="EMBL" id="BAL52693.1"/>
    </source>
</evidence>
<evidence type="ECO:0000259" key="1">
    <source>
        <dbReference type="Pfam" id="PF20586"/>
    </source>
</evidence>
<dbReference type="AlphaFoldDB" id="H5S957"/>
<dbReference type="EMBL" id="AP011637">
    <property type="protein sequence ID" value="BAL52693.1"/>
    <property type="molecule type" value="Genomic_DNA"/>
</dbReference>